<keyword evidence="2" id="KW-1185">Reference proteome</keyword>
<organism evidence="1 2">
    <name type="scientific">Athelia psychrophila</name>
    <dbReference type="NCBI Taxonomy" id="1759441"/>
    <lineage>
        <taxon>Eukaryota</taxon>
        <taxon>Fungi</taxon>
        <taxon>Dikarya</taxon>
        <taxon>Basidiomycota</taxon>
        <taxon>Agaricomycotina</taxon>
        <taxon>Agaricomycetes</taxon>
        <taxon>Agaricomycetidae</taxon>
        <taxon>Atheliales</taxon>
        <taxon>Atheliaceae</taxon>
        <taxon>Athelia</taxon>
    </lineage>
</organism>
<dbReference type="Gene3D" id="3.60.130.30">
    <property type="match status" value="1"/>
</dbReference>
<evidence type="ECO:0000313" key="2">
    <source>
        <dbReference type="Proteomes" id="UP000076532"/>
    </source>
</evidence>
<evidence type="ECO:0008006" key="3">
    <source>
        <dbReference type="Google" id="ProtNLM"/>
    </source>
</evidence>
<dbReference type="AlphaFoldDB" id="A0A165Y7X0"/>
<gene>
    <name evidence="1" type="ORF">FIBSPDRAFT_760181</name>
</gene>
<sequence>MFQFLAFHFTWYNRYFESGEQAPAGIHPDQLIREGVLRANFSQRVPRESVDIRKYPGLYKLVAAALEDILEFIRANIEYHLPEAYKELDIHCQFLPMNTRPAGAPFTSMVINLCACTKGHRDHGDKKWCTTFTIGDCKGGQLCLYESGLVFDSRPGDMIVFQSQRETHFNLHVNGIRSTVVLHSDRSMDSWAGDGAEEAPYNRWINHVS</sequence>
<reference evidence="1 2" key="1">
    <citation type="journal article" date="2016" name="Mol. Biol. Evol.">
        <title>Comparative Genomics of Early-Diverging Mushroom-Forming Fungi Provides Insights into the Origins of Lignocellulose Decay Capabilities.</title>
        <authorList>
            <person name="Nagy L.G."/>
            <person name="Riley R."/>
            <person name="Tritt A."/>
            <person name="Adam C."/>
            <person name="Daum C."/>
            <person name="Floudas D."/>
            <person name="Sun H."/>
            <person name="Yadav J.S."/>
            <person name="Pangilinan J."/>
            <person name="Larsson K.H."/>
            <person name="Matsuura K."/>
            <person name="Barry K."/>
            <person name="Labutti K."/>
            <person name="Kuo R."/>
            <person name="Ohm R.A."/>
            <person name="Bhattacharya S.S."/>
            <person name="Shirouzu T."/>
            <person name="Yoshinaga Y."/>
            <person name="Martin F.M."/>
            <person name="Grigoriev I.V."/>
            <person name="Hibbett D.S."/>
        </authorList>
    </citation>
    <scope>NUCLEOTIDE SEQUENCE [LARGE SCALE GENOMIC DNA]</scope>
    <source>
        <strain evidence="1 2">CBS 109695</strain>
    </source>
</reference>
<name>A0A165Y7X0_9AGAM</name>
<dbReference type="EMBL" id="KV417703">
    <property type="protein sequence ID" value="KZP09296.1"/>
    <property type="molecule type" value="Genomic_DNA"/>
</dbReference>
<proteinExistence type="predicted"/>
<evidence type="ECO:0000313" key="1">
    <source>
        <dbReference type="EMBL" id="KZP09296.1"/>
    </source>
</evidence>
<accession>A0A165Y7X0</accession>
<dbReference type="Proteomes" id="UP000076532">
    <property type="component" value="Unassembled WGS sequence"/>
</dbReference>
<protein>
    <recommendedName>
        <fullName evidence="3">Prolyl 4-hydroxylase alpha subunit Fe(2+) 2OG dioxygenase domain-containing protein</fullName>
    </recommendedName>
</protein>
<dbReference type="STRING" id="436010.A0A165Y7X0"/>
<dbReference type="OrthoDB" id="2690740at2759"/>